<organism evidence="2 3">
    <name type="scientific">Amycolatopsis acidicola</name>
    <dbReference type="NCBI Taxonomy" id="2596893"/>
    <lineage>
        <taxon>Bacteria</taxon>
        <taxon>Bacillati</taxon>
        <taxon>Actinomycetota</taxon>
        <taxon>Actinomycetes</taxon>
        <taxon>Pseudonocardiales</taxon>
        <taxon>Pseudonocardiaceae</taxon>
        <taxon>Amycolatopsis</taxon>
    </lineage>
</organism>
<evidence type="ECO:0000259" key="1">
    <source>
        <dbReference type="PROSITE" id="PS51534"/>
    </source>
</evidence>
<dbReference type="RefSeq" id="WP_144746062.1">
    <property type="nucleotide sequence ID" value="NZ_VMNW02000016.1"/>
</dbReference>
<keyword evidence="3" id="KW-1185">Reference proteome</keyword>
<sequence length="400" mass="44867">MEATDDSGGVSVSSGFVAVVELAIVDDSGRWFDTAPDGTGIGEVRLLPWQVHKVALEPGEFDGMAGYLVKVNYDLQLVPELSPMRWFELGLEFHGSDSVTVVDAVPRNARSAVPAATYDLTNYLELVRAESPRQDHVHQPAVDDSVYRYGVPGASIRWRHVSGHTEGVQPGSRSAWLVLVVPERQTEQPVRVSVRYDLRADNDSGYLPAQEPAEFSVTLRPPESRPAVTPVVSDMRVVTDETARSVFICYAHDTPQHKANVQRFADVLLDEGVDVHLDQYDPGFRKDWAHWAYENLRERDFVLVMASPMCKEVGDGKADLTKHAGLRSEFDALRTLYQRYAQWARYVLPVVLPEQSKLDIPWFLAPETKNYYPVLDYTAAGVVELLSVIRGTERRTWSLQ</sequence>
<evidence type="ECO:0000313" key="2">
    <source>
        <dbReference type="EMBL" id="KAA9161581.1"/>
    </source>
</evidence>
<dbReference type="Pfam" id="PF08357">
    <property type="entry name" value="SEFIR"/>
    <property type="match status" value="1"/>
</dbReference>
<feature type="domain" description="SEFIR" evidence="1">
    <location>
        <begin position="243"/>
        <end position="383"/>
    </location>
</feature>
<dbReference type="OrthoDB" id="3365840at2"/>
<dbReference type="InterPro" id="IPR035897">
    <property type="entry name" value="Toll_tir_struct_dom_sf"/>
</dbReference>
<dbReference type="PROSITE" id="PS51534">
    <property type="entry name" value="SEFIR"/>
    <property type="match status" value="1"/>
</dbReference>
<protein>
    <submittedName>
        <fullName evidence="2">TIR domain-containing protein</fullName>
    </submittedName>
</protein>
<dbReference type="AlphaFoldDB" id="A0A5N0V9D1"/>
<name>A0A5N0V9D1_9PSEU</name>
<dbReference type="EMBL" id="VMNW02000016">
    <property type="protein sequence ID" value="KAA9161581.1"/>
    <property type="molecule type" value="Genomic_DNA"/>
</dbReference>
<evidence type="ECO:0000313" key="3">
    <source>
        <dbReference type="Proteomes" id="UP000319769"/>
    </source>
</evidence>
<proteinExistence type="predicted"/>
<reference evidence="2" key="1">
    <citation type="submission" date="2019-09" db="EMBL/GenBank/DDBJ databases">
        <authorList>
            <person name="Teo W.F.A."/>
            <person name="Duangmal K."/>
        </authorList>
    </citation>
    <scope>NUCLEOTIDE SEQUENCE [LARGE SCALE GENOMIC DNA]</scope>
    <source>
        <strain evidence="2">K81G1</strain>
    </source>
</reference>
<comment type="caution">
    <text evidence="2">The sequence shown here is derived from an EMBL/GenBank/DDBJ whole genome shotgun (WGS) entry which is preliminary data.</text>
</comment>
<dbReference type="InterPro" id="IPR013568">
    <property type="entry name" value="SEFIR_dom"/>
</dbReference>
<gene>
    <name evidence="2" type="ORF">FPZ12_013805</name>
</gene>
<dbReference type="SUPFAM" id="SSF52200">
    <property type="entry name" value="Toll/Interleukin receptor TIR domain"/>
    <property type="match status" value="1"/>
</dbReference>
<accession>A0A5N0V9D1</accession>
<dbReference type="Gene3D" id="3.40.50.11530">
    <property type="match status" value="1"/>
</dbReference>
<dbReference type="Proteomes" id="UP000319769">
    <property type="component" value="Unassembled WGS sequence"/>
</dbReference>